<dbReference type="Pfam" id="PF13413">
    <property type="entry name" value="HTH_25"/>
    <property type="match status" value="1"/>
</dbReference>
<dbReference type="InterPro" id="IPR050400">
    <property type="entry name" value="Bact_Cytoskel_RodZ"/>
</dbReference>
<dbReference type="Proteomes" id="UP000006578">
    <property type="component" value="Chromosome"/>
</dbReference>
<accession>Q1GSR3</accession>
<dbReference type="Pfam" id="PF13464">
    <property type="entry name" value="RodZ_C"/>
    <property type="match status" value="1"/>
</dbReference>
<keyword evidence="3" id="KW-1185">Reference proteome</keyword>
<reference evidence="2 3" key="1">
    <citation type="journal article" date="2009" name="Proc. Natl. Acad. Sci. U.S.A.">
        <title>The genomic basis of trophic strategy in marine bacteria.</title>
        <authorList>
            <person name="Lauro F.M."/>
            <person name="McDougald D."/>
            <person name="Thomas T."/>
            <person name="Williams T.J."/>
            <person name="Egan S."/>
            <person name="Rice S."/>
            <person name="DeMaere M.Z."/>
            <person name="Ting L."/>
            <person name="Ertan H."/>
            <person name="Johnson J."/>
            <person name="Ferriera S."/>
            <person name="Lapidus A."/>
            <person name="Anderson I."/>
            <person name="Kyrpides N."/>
            <person name="Munk A.C."/>
            <person name="Detter C."/>
            <person name="Han C.S."/>
            <person name="Brown M.V."/>
            <person name="Robb F.T."/>
            <person name="Kjelleberg S."/>
            <person name="Cavicchioli R."/>
        </authorList>
    </citation>
    <scope>NUCLEOTIDE SEQUENCE [LARGE SCALE GENOMIC DNA]</scope>
    <source>
        <strain evidence="3">DSM 13593 / LMG 18877 / RB2256</strain>
    </source>
</reference>
<dbReference type="Gene3D" id="1.10.260.40">
    <property type="entry name" value="lambda repressor-like DNA-binding domains"/>
    <property type="match status" value="1"/>
</dbReference>
<protein>
    <submittedName>
        <fullName evidence="2">Transcriptional regulator, XRE family</fullName>
    </submittedName>
</protein>
<dbReference type="eggNOG" id="COG1426">
    <property type="taxonomic scope" value="Bacteria"/>
</dbReference>
<feature type="domain" description="HTH cro/C1-type" evidence="1">
    <location>
        <begin position="22"/>
        <end position="52"/>
    </location>
</feature>
<dbReference type="GO" id="GO:0003677">
    <property type="term" value="F:DNA binding"/>
    <property type="evidence" value="ECO:0007669"/>
    <property type="project" value="InterPro"/>
</dbReference>
<dbReference type="RefSeq" id="WP_011541889.1">
    <property type="nucleotide sequence ID" value="NC_008048.1"/>
</dbReference>
<dbReference type="InterPro" id="IPR010982">
    <property type="entry name" value="Lambda_DNA-bd_dom_sf"/>
</dbReference>
<dbReference type="PANTHER" id="PTHR34475">
    <property type="match status" value="1"/>
</dbReference>
<dbReference type="InterPro" id="IPR025194">
    <property type="entry name" value="RodZ-like_C"/>
</dbReference>
<dbReference type="STRING" id="317655.Sala_1596"/>
<dbReference type="CDD" id="cd00093">
    <property type="entry name" value="HTH_XRE"/>
    <property type="match status" value="1"/>
</dbReference>
<dbReference type="SUPFAM" id="SSF47413">
    <property type="entry name" value="lambda repressor-like DNA-binding domains"/>
    <property type="match status" value="1"/>
</dbReference>
<dbReference type="AlphaFoldDB" id="Q1GSR3"/>
<evidence type="ECO:0000259" key="1">
    <source>
        <dbReference type="PROSITE" id="PS50943"/>
    </source>
</evidence>
<evidence type="ECO:0000313" key="2">
    <source>
        <dbReference type="EMBL" id="ABF53309.1"/>
    </source>
</evidence>
<organism evidence="2 3">
    <name type="scientific">Sphingopyxis alaskensis (strain DSM 13593 / LMG 18877 / RB2256)</name>
    <name type="common">Sphingomonas alaskensis</name>
    <dbReference type="NCBI Taxonomy" id="317655"/>
    <lineage>
        <taxon>Bacteria</taxon>
        <taxon>Pseudomonadati</taxon>
        <taxon>Pseudomonadota</taxon>
        <taxon>Alphaproteobacteria</taxon>
        <taxon>Sphingomonadales</taxon>
        <taxon>Sphingomonadaceae</taxon>
        <taxon>Sphingopyxis</taxon>
    </lineage>
</organism>
<proteinExistence type="predicted"/>
<dbReference type="OrthoDB" id="9790252at2"/>
<name>Q1GSR3_SPHAL</name>
<dbReference type="InterPro" id="IPR001387">
    <property type="entry name" value="Cro/C1-type_HTH"/>
</dbReference>
<dbReference type="EMBL" id="CP000356">
    <property type="protein sequence ID" value="ABF53309.1"/>
    <property type="molecule type" value="Genomic_DNA"/>
</dbReference>
<dbReference type="PANTHER" id="PTHR34475:SF1">
    <property type="entry name" value="CYTOSKELETON PROTEIN RODZ"/>
    <property type="match status" value="1"/>
</dbReference>
<gene>
    <name evidence="2" type="ordered locus">Sala_1596</name>
</gene>
<dbReference type="HOGENOM" id="CLU_047530_2_0_5"/>
<sequence>MTDEDVAPQQGELAITRTGDRLRLAREAAGLSLADVATRTRITQRHLAAIEKSDFSELPGRTYVTGFARAYARAVNLPEAEIGAAIRRELEEDEYGSRPLYEAYEPTDPARLPTARLTWTLVIVTLLLASAYGVWRFLSVEPDEALIAAQNRDADASEAPESAASTVPAAKAGGASAGVAENAPVVLTGLSEVWIGFDDAEGKTQNWRTLDPGETYQVPPAYIEQFTLRTSIPQALKVTVGGRDVGPVGPADTLVKNISLKPADLIARAGSTGAPGAATPGRPQG</sequence>
<evidence type="ECO:0000313" key="3">
    <source>
        <dbReference type="Proteomes" id="UP000006578"/>
    </source>
</evidence>
<dbReference type="PROSITE" id="PS50943">
    <property type="entry name" value="HTH_CROC1"/>
    <property type="match status" value="1"/>
</dbReference>
<dbReference type="SMART" id="SM00530">
    <property type="entry name" value="HTH_XRE"/>
    <property type="match status" value="1"/>
</dbReference>
<dbReference type="KEGG" id="sal:Sala_1596"/>